<evidence type="ECO:0000256" key="1">
    <source>
        <dbReference type="SAM" id="MobiDB-lite"/>
    </source>
</evidence>
<feature type="transmembrane region" description="Helical" evidence="2">
    <location>
        <begin position="1277"/>
        <end position="1300"/>
    </location>
</feature>
<evidence type="ECO:0000256" key="3">
    <source>
        <dbReference type="SAM" id="SignalP"/>
    </source>
</evidence>
<dbReference type="Proteomes" id="UP001181355">
    <property type="component" value="Chromosome"/>
</dbReference>
<evidence type="ECO:0000256" key="2">
    <source>
        <dbReference type="SAM" id="Phobius"/>
    </source>
</evidence>
<sequence length="1471" mass="161705">MFKKYLSAALFFLLPSIVAAQEFPRSSVPDPLKTWIPWVLDQQANLNCPHPFDSDEVRSCQWPSVLELKVGAKGAEFTQTWQVFGDTWISLPGDEHHWPLDVLVDGKALPVISQAGKPSIRLDRGTYKVSGRFYWSQVPESLGLAQNSGLVRLEMNGKLVAHPVLDDANRIWLQKKQEVSSVEQTTLKVFRKIKDGIPVMLETRFHLEVSGKARELSLGRALLPKLIPQALHSNLTATLNEEGNLLVQARPGIWDISFVSRLPADLLNLSLPAASGILAEEEVWVYEANPAVRLASVEGPTAIDAQQTTLPDEWRHLPAYLMRPVSSQFSLKQIRRGDSEPTPDKLKLQRDLWLSFDGKDMTMSDSLSGKMSRPARLTMVAQAQPGRIEVNGQDQQISSGSDHLAGVEVQGGDLKLKADSRLPQAPRTLLATLWKHDLDALDMNLHLPPGWRLLHASGVDHANGAWLTSWDLFDIFLILITTLVAAHLWGKKWGVVTLVSLVLSYQELDAPRGLWMLCFSLIALYRVLPQGKFKQIIQWIQRGSVLVLLVLSLAFATMQIRGAIYPVLENESVFLDRHQPQRMVGTPQERAPETVKPAAPAEAPPPMEPPLTDAAPMPAPAYIPPPEVVNAPQPEVRSVAITRYARGNQSDKEKGYISSLSKNVGIDPDAKVQTGPGLPLWQWRSHPLTFDGPVTQEQEIHLWLLSPWASKIVVVLRLVLLSLLLLLLGHAVLIQSKHKPVHGNGDDADDQSEGDQNDGDQNSTKNMKLGSLLRQIRERMTAVLGASKTLASSFVICGLLGLAQNLVCADASAQTPSDQHLQELREKLTRRAECLPDCAEISRLTIHVSGTTVRLSLDVDAALDTALPLPGGKKSWLPNEARLDGKTAYIDRDSDGALGFLVTAGRHRLELVGELLQNDTLQLPLPRKPRRVELDAPGWDVAGISDETGVADTIQLSRQVKLGKDAKKNAEADFPALLRVQRTLLFMKEWVVETEVERLSPKGLPVLAQIALLPGEAVNTAGVQIKDGQVLLNMGPQSERVTWSSNLKQAPSVLLKASDHCADAKIAQCIEEWSVLANNLWHLELKGVPPKVGALNGTQVFLPWAGETLEIKVERPQAVAGQTITIDQSFLSVTPGTRASDYRLWFVARSSRGLDHSIDLPKGAVLQKVMINEVEFPIRAIGQKLTLPIKPGKQEIEVSWRVDRGMTSSFSTDSVNLGLASVNSAVSVQVPTDRWLLAVGGDGMAPAILFWSKLIILLLLAIGLGSVKFLPVTRWQWILLALGMTQLGWPSILLTMTWFFACAARGKVDIANTPAWQVNLRQLFLVLHSLLVIAILLEIVRGGLLGNPDMQVAGNNSTQTQLNWYQDRIDGPMQSVWILSLPMLVYRGLMLLWALWLASSVIAWAKWAWAALSAGGLWKAAEVTVASGEPHAEEIINANESELSQAKSLVSIAELGESTDSQEVANETSVP</sequence>
<protein>
    <submittedName>
        <fullName evidence="4">Uncharacterized protein</fullName>
    </submittedName>
</protein>
<feature type="transmembrane region" description="Helical" evidence="2">
    <location>
        <begin position="712"/>
        <end position="734"/>
    </location>
</feature>
<proteinExistence type="predicted"/>
<reference evidence="4" key="1">
    <citation type="submission" date="2023-09" db="EMBL/GenBank/DDBJ databases">
        <title>Undibacterium sp. 20NA77.5 isolated from freshwater.</title>
        <authorList>
            <person name="Le V."/>
            <person name="Ko S.-R."/>
            <person name="Ahn C.-Y."/>
            <person name="Oh H.-M."/>
        </authorList>
    </citation>
    <scope>NUCLEOTIDE SEQUENCE</scope>
    <source>
        <strain evidence="4">20NA77.5</strain>
    </source>
</reference>
<feature type="chain" id="PRO_5046488014" evidence="3">
    <location>
        <begin position="21"/>
        <end position="1471"/>
    </location>
</feature>
<keyword evidence="2" id="KW-0472">Membrane</keyword>
<feature type="transmembrane region" description="Helical" evidence="2">
    <location>
        <begin position="1320"/>
        <end position="1340"/>
    </location>
</feature>
<dbReference type="RefSeq" id="WP_309483407.1">
    <property type="nucleotide sequence ID" value="NZ_CP133720.1"/>
</dbReference>
<keyword evidence="2" id="KW-1133">Transmembrane helix</keyword>
<name>A0ABY9RML7_9BURK</name>
<accession>A0ABY9RML7</accession>
<gene>
    <name evidence="4" type="ORF">RF679_06500</name>
</gene>
<feature type="transmembrane region" description="Helical" evidence="2">
    <location>
        <begin position="1384"/>
        <end position="1405"/>
    </location>
</feature>
<dbReference type="EMBL" id="CP133720">
    <property type="protein sequence ID" value="WMW81930.1"/>
    <property type="molecule type" value="Genomic_DNA"/>
</dbReference>
<evidence type="ECO:0000313" key="5">
    <source>
        <dbReference type="Proteomes" id="UP001181355"/>
    </source>
</evidence>
<evidence type="ECO:0000313" key="4">
    <source>
        <dbReference type="EMBL" id="WMW81930.1"/>
    </source>
</evidence>
<feature type="transmembrane region" description="Helical" evidence="2">
    <location>
        <begin position="1248"/>
        <end position="1270"/>
    </location>
</feature>
<organism evidence="4 5">
    <name type="scientific">Undibacterium cyanobacteriorum</name>
    <dbReference type="NCBI Taxonomy" id="3073561"/>
    <lineage>
        <taxon>Bacteria</taxon>
        <taxon>Pseudomonadati</taxon>
        <taxon>Pseudomonadota</taxon>
        <taxon>Betaproteobacteria</taxon>
        <taxon>Burkholderiales</taxon>
        <taxon>Oxalobacteraceae</taxon>
        <taxon>Undibacterium</taxon>
    </lineage>
</organism>
<feature type="compositionally biased region" description="Acidic residues" evidence="1">
    <location>
        <begin position="746"/>
        <end position="758"/>
    </location>
</feature>
<feature type="region of interest" description="Disordered" evidence="1">
    <location>
        <begin position="584"/>
        <end position="605"/>
    </location>
</feature>
<keyword evidence="2" id="KW-0812">Transmembrane</keyword>
<feature type="signal peptide" evidence="3">
    <location>
        <begin position="1"/>
        <end position="20"/>
    </location>
</feature>
<feature type="region of interest" description="Disordered" evidence="1">
    <location>
        <begin position="739"/>
        <end position="765"/>
    </location>
</feature>
<keyword evidence="5" id="KW-1185">Reference proteome</keyword>
<keyword evidence="3" id="KW-0732">Signal</keyword>